<sequence length="965" mass="110669">MGTQSDEEEQKLRVSVRKAALVAWIIVTICLLIVVIALSIVLAEKTTSKPSNETAVKKNPNKSSASDFPPVPWSSLRLPKNITPYHYVIDLQPHLTPGPNGTFIFNGTSSVEFVVTNSTKYVILHSKKLVYSAVTLFNDEGQNVTSNHKLYKKHQYLIVEAKTDLEAGRHYNLTTEFYGNLSDDNAGLYRGNYTNTAGETIVMASSQLESTEARKVFPCFDEPALKATFDVFLRHKDPNYALSNMPNISTEVMQHGWKRTRFDRTPKMSTYLLAFVVCRFDYVEQEGVKYDYQTRVFARPSEIAKGNGDYASKVAPAVLKYFEESLNVSYKLPKSDQIAVPHFNSGAMENWGLVIYRETALLYNPDINSAFNKRRVATVIAHELAHQWFGNLVSPQWWNELWLNEGFASYFEYLGVNAVEPSWKIHDQFVMLDMHRAMLTDGYTSSRPIVSDNIETPSQIRSIFDAISYSKGACILRMINEFMGDEAFFLGLKNYLEELSYSSANHSQLFHYWEQALESLSVSQANRPPGNFLDSMNTWVLQNGLPVVTAERESATSTNVVLRQERFLVKPTQNMTSAENSSYSWAIPFWYATQGNLHKNLKWINKNSSVDEITVPVDKYFIGNYEAFGYYRVNYDQRNWESIVEQLHLDHTVINVKSRGQLLDDAFNLARSKRLGYDTAFRLTTFLRNDLDYVTWECALEATAHIPSILERSETYGLYRKYLSYLVEPLYNDVTWTDDGGQQRQFQRANAIGVACANGNKHCVETAGKLFKEWQTTGVNKISPILKYITYCTAISAGGEEEWDFAWERYLNESNSQEKLKVGYALTCTTISWIAQRFLNRIVNDTYVKKQDASFFLRYLCYKEATRDITWRFIQQEWDYLYNTYGKGLFSFSGIIYACTGKFSTKIELQQLEDFQKAKSDQLGSASAVVDGSIERAKTYIQWREDHEETVHNWLKTEVERIKSA</sequence>
<comment type="cofactor">
    <cofactor evidence="7">
        <name>Zn(2+)</name>
        <dbReference type="ChEBI" id="CHEBI:29105"/>
    </cofactor>
    <text evidence="7">Binds 1 zinc ion per subunit.</text>
</comment>
<keyword evidence="6 7" id="KW-0482">Metalloprotease</keyword>
<organism evidence="12 13">
    <name type="scientific">Clavelina lepadiformis</name>
    <name type="common">Light-bulb sea squirt</name>
    <name type="synonym">Ascidia lepadiformis</name>
    <dbReference type="NCBI Taxonomy" id="159417"/>
    <lineage>
        <taxon>Eukaryota</taxon>
        <taxon>Metazoa</taxon>
        <taxon>Chordata</taxon>
        <taxon>Tunicata</taxon>
        <taxon>Ascidiacea</taxon>
        <taxon>Aplousobranchia</taxon>
        <taxon>Clavelinidae</taxon>
        <taxon>Clavelina</taxon>
    </lineage>
</organism>
<evidence type="ECO:0000256" key="5">
    <source>
        <dbReference type="ARBA" id="ARBA00022833"/>
    </source>
</evidence>
<dbReference type="SUPFAM" id="SSF63737">
    <property type="entry name" value="Leukotriene A4 hydrolase N-terminal domain"/>
    <property type="match status" value="1"/>
</dbReference>
<feature type="domain" description="Peptidase M1 membrane alanine aminopeptidase" evidence="9">
    <location>
        <begin position="310"/>
        <end position="518"/>
    </location>
</feature>
<keyword evidence="3 7" id="KW-0479">Metal-binding</keyword>
<evidence type="ECO:0000313" key="13">
    <source>
        <dbReference type="Proteomes" id="UP001642483"/>
    </source>
</evidence>
<keyword evidence="7" id="KW-0472">Membrane</keyword>
<feature type="domain" description="ERAP1-like C-terminal" evidence="10">
    <location>
        <begin position="621"/>
        <end position="936"/>
    </location>
</feature>
<reference evidence="12 13" key="1">
    <citation type="submission" date="2024-02" db="EMBL/GenBank/DDBJ databases">
        <authorList>
            <person name="Daric V."/>
            <person name="Darras S."/>
        </authorList>
    </citation>
    <scope>NUCLEOTIDE SEQUENCE [LARGE SCALE GENOMIC DNA]</scope>
</reference>
<evidence type="ECO:0000256" key="1">
    <source>
        <dbReference type="ARBA" id="ARBA00010136"/>
    </source>
</evidence>
<dbReference type="EC" id="3.4.11.-" evidence="7"/>
<feature type="transmembrane region" description="Helical" evidence="7">
    <location>
        <begin position="21"/>
        <end position="43"/>
    </location>
</feature>
<evidence type="ECO:0000259" key="9">
    <source>
        <dbReference type="Pfam" id="PF01433"/>
    </source>
</evidence>
<dbReference type="SUPFAM" id="SSF55486">
    <property type="entry name" value="Metalloproteases ('zincins'), catalytic domain"/>
    <property type="match status" value="1"/>
</dbReference>
<gene>
    <name evidence="12" type="ORF">CVLEPA_LOCUS4398</name>
</gene>
<dbReference type="Gene3D" id="2.60.40.1730">
    <property type="entry name" value="tricorn interacting facor f3 domain"/>
    <property type="match status" value="1"/>
</dbReference>
<dbReference type="Pfam" id="PF01433">
    <property type="entry name" value="Peptidase_M1"/>
    <property type="match status" value="1"/>
</dbReference>
<keyword evidence="13" id="KW-1185">Reference proteome</keyword>
<dbReference type="InterPro" id="IPR042097">
    <property type="entry name" value="Aminopeptidase_N-like_N_sf"/>
</dbReference>
<dbReference type="InterPro" id="IPR001930">
    <property type="entry name" value="Peptidase_M1"/>
</dbReference>
<evidence type="ECO:0000256" key="8">
    <source>
        <dbReference type="SAM" id="MobiDB-lite"/>
    </source>
</evidence>
<feature type="region of interest" description="Disordered" evidence="8">
    <location>
        <begin position="49"/>
        <end position="69"/>
    </location>
</feature>
<dbReference type="Pfam" id="PF11838">
    <property type="entry name" value="ERAP1_C"/>
    <property type="match status" value="1"/>
</dbReference>
<accession>A0ABP0F4U6</accession>
<dbReference type="Gene3D" id="1.25.50.20">
    <property type="match status" value="1"/>
</dbReference>
<keyword evidence="2 7" id="KW-0645">Protease</keyword>
<evidence type="ECO:0000256" key="6">
    <source>
        <dbReference type="ARBA" id="ARBA00023049"/>
    </source>
</evidence>
<dbReference type="Gene3D" id="1.10.390.10">
    <property type="entry name" value="Neutral Protease Domain 2"/>
    <property type="match status" value="1"/>
</dbReference>
<keyword evidence="7" id="KW-0031">Aminopeptidase</keyword>
<dbReference type="PANTHER" id="PTHR11533">
    <property type="entry name" value="PROTEASE M1 ZINC METALLOPROTEASE"/>
    <property type="match status" value="1"/>
</dbReference>
<dbReference type="Gene3D" id="2.60.40.1910">
    <property type="match status" value="1"/>
</dbReference>
<evidence type="ECO:0000256" key="7">
    <source>
        <dbReference type="RuleBase" id="RU364040"/>
    </source>
</evidence>
<dbReference type="InterPro" id="IPR034016">
    <property type="entry name" value="M1_APN-typ"/>
</dbReference>
<evidence type="ECO:0000256" key="2">
    <source>
        <dbReference type="ARBA" id="ARBA00022670"/>
    </source>
</evidence>
<keyword evidence="4 7" id="KW-0378">Hydrolase</keyword>
<dbReference type="InterPro" id="IPR050344">
    <property type="entry name" value="Peptidase_M1_aminopeptidases"/>
</dbReference>
<keyword evidence="7" id="KW-1133">Transmembrane helix</keyword>
<comment type="similarity">
    <text evidence="1 7">Belongs to the peptidase M1 family.</text>
</comment>
<proteinExistence type="inferred from homology"/>
<keyword evidence="7" id="KW-0812">Transmembrane</keyword>
<comment type="caution">
    <text evidence="12">The sequence shown here is derived from an EMBL/GenBank/DDBJ whole genome shotgun (WGS) entry which is preliminary data.</text>
</comment>
<protein>
    <recommendedName>
        <fullName evidence="7">Aminopeptidase</fullName>
        <ecNumber evidence="7">3.4.11.-</ecNumber>
    </recommendedName>
</protein>
<evidence type="ECO:0000256" key="3">
    <source>
        <dbReference type="ARBA" id="ARBA00022723"/>
    </source>
</evidence>
<feature type="domain" description="Aminopeptidase N-like N-terminal" evidence="11">
    <location>
        <begin position="84"/>
        <end position="272"/>
    </location>
</feature>
<dbReference type="CDD" id="cd09601">
    <property type="entry name" value="M1_APN-Q_like"/>
    <property type="match status" value="1"/>
</dbReference>
<dbReference type="InterPro" id="IPR045357">
    <property type="entry name" value="Aminopeptidase_N-like_N"/>
</dbReference>
<dbReference type="PRINTS" id="PR00756">
    <property type="entry name" value="ALADIPTASE"/>
</dbReference>
<dbReference type="InterPro" id="IPR024571">
    <property type="entry name" value="ERAP1-like_C_dom"/>
</dbReference>
<dbReference type="InterPro" id="IPR014782">
    <property type="entry name" value="Peptidase_M1_dom"/>
</dbReference>
<evidence type="ECO:0000256" key="4">
    <source>
        <dbReference type="ARBA" id="ARBA00022801"/>
    </source>
</evidence>
<dbReference type="Pfam" id="PF17900">
    <property type="entry name" value="Peptidase_M1_N"/>
    <property type="match status" value="1"/>
</dbReference>
<evidence type="ECO:0000259" key="10">
    <source>
        <dbReference type="Pfam" id="PF11838"/>
    </source>
</evidence>
<evidence type="ECO:0000259" key="11">
    <source>
        <dbReference type="Pfam" id="PF17900"/>
    </source>
</evidence>
<evidence type="ECO:0000313" key="12">
    <source>
        <dbReference type="EMBL" id="CAK8674727.1"/>
    </source>
</evidence>
<dbReference type="Proteomes" id="UP001642483">
    <property type="component" value="Unassembled WGS sequence"/>
</dbReference>
<dbReference type="InterPro" id="IPR027268">
    <property type="entry name" value="Peptidase_M4/M1_CTD_sf"/>
</dbReference>
<name>A0ABP0F4U6_CLALP</name>
<dbReference type="EMBL" id="CAWYQH010000013">
    <property type="protein sequence ID" value="CAK8674727.1"/>
    <property type="molecule type" value="Genomic_DNA"/>
</dbReference>
<keyword evidence="5 7" id="KW-0862">Zinc</keyword>
<dbReference type="PANTHER" id="PTHR11533:SF301">
    <property type="entry name" value="AMINOPEPTIDASE"/>
    <property type="match status" value="1"/>
</dbReference>